<feature type="region of interest" description="Disordered" evidence="1">
    <location>
        <begin position="1492"/>
        <end position="1538"/>
    </location>
</feature>
<feature type="compositionally biased region" description="Low complexity" evidence="1">
    <location>
        <begin position="376"/>
        <end position="405"/>
    </location>
</feature>
<accession>A0A2A9LXQ0</accession>
<feature type="compositionally biased region" description="Acidic residues" evidence="1">
    <location>
        <begin position="1117"/>
        <end position="1130"/>
    </location>
</feature>
<evidence type="ECO:0000313" key="2">
    <source>
        <dbReference type="EMBL" id="PFH31258.1"/>
    </source>
</evidence>
<feature type="region of interest" description="Disordered" evidence="1">
    <location>
        <begin position="1440"/>
        <end position="1479"/>
    </location>
</feature>
<proteinExistence type="predicted"/>
<sequence>MARSVVCVLRSRRCRQSHEALARRVPPACAAAPSNSTGRYPADSGGSGCYFCALASRTSSFSSAAAMSLSLCPLFVSLNQSFRTPLSPDSCACQNAVAPSGSAALLRASRPRLSADSPPAAALPLRPASSLSCAARSRLRLSVESSSALVASPTCLQQPLCAACADIFCSSSLPQPRWSSLLSPQRPAGLVAGSSPAGGLGWLQTRAKCDVAALPPWKRWLPKQRARLGAVAAAERSGGEADWDGPGAAPAADIRGLLLLANSSLVQRIQTLQRSGQLRLRRLPPPSQGGGRKGSRQAPAAPGDGAGGRRHPHALPASEQDLEESNDTPRPLTRRRGGLGVDERGAAAPFSGGEAMSTRASAGATDAQQGQGGRGARAVAVPSAVTEASSTLPSSRPSGSASPSPSPFFVVVPWSTPETASESAPTVLLPNFRALLGAARAPAEAASQDASSPSSASAGAAVVAAHLAEYLAEVVPFLPELAASSASSVRDAESGAFAAAVLRALLVQSAAFLDCPLSSGQALAVLMAFAALSPAAPFEGQHMPHQLEQARHQRQLRILQPVLSQPSAKRIFDELLRVACSQHATPSATQACGEESEGVLRCAGGFDSGASPALVSGVPAFSARASFALPPEPVQPVELPAIDDAAVLPLLEAYWRLQLRQPEALAALLNCVASEQVWLDERQLVRLCSFLAYYERPGLDAAVAIEAATRLKQKQGRDARAAGDSAAPHSESRRPPPARVQGEEQLPARRDAGSSASARGAVAAAVFRVFDLVGARLAGERFAFFSDDDIGDLCRALVQLKRNHDRLLDRQARWRLAGAAGAAAGASAQRDDATAKKARGPAHRAREKEEASWCTPPEPRRSAAGGLAPHQNPAHLEPLAAYFSVWRRPLGAALERQLPLTLHDFRYWNLIDLGEMIAEFRTDNADSPAMDMGSSETALGGATGSRSGGELVTAPGMFGYHHATGMEALVAADGKGEGRDLAQRIASEVWKFSIMMRFGYTGKALMVLHKLDVGDPRTQRSLLRHVTKLFGFDWAGTFFAELTVAAASAAYRAGLPVSRQKKGVHVAGWRFYNNLALYLLRPVGVADAPPGEHAQPPHADRGLSSSEPRILEVETQAAEDGEEGEGDESSLEGNEGNLGAVSGEVLLAPQSQRPVTLKKKRRLLRVIDTVSSPLLCCEIAAAFARLRVPQAALLHAIVDRAESEGRGWMHLQHLISLARDMQEVSVHSDRLLNLLLDEERQKAELASCSPAALALLPLLLGRIRGWRPIHVPTLVRLHQLLLDDSATFPATPDFFSDKDVEWRKTLRAAAQYLTREEGASKPEGQGRSPEAERAWGGAASDRARHSPELLGDSGEEAADHAGQAADGACGSSQASTSFVSAVSPLPVRLSGETKTVRVARMQDEKAAGAAAAASAAAAQAARRENDLDALVMVASAFKGEGRTQGTAGEDAARAEANPSGPPESAGACTGPERTQRRQHSCLDGPIQTCAALFSQPSPGGRSASSADAEREPSEAAAAALGDGERPRRAEAEATKSTPGLPGLRLALFSVDDVVVLLRGLELARCCSGPLALRVVQVLEARKAEVTAGHLPALLSGLVSLAAGEELPLEGAVRRSESGGGDAEATAALGAQAGPTALQPAAVAAIAEGLIHDHVGALSDEEIPTCIWAAYALGIRAPGSSSLEAFGGRRIINVSNSDSGDLRGQSSQPGGLVKLIRRFLGASLNVSGPLLHLLQVVAVCLRLDALKNPHLQQPEEIARFAQLLDATPRAALACNQSLGGPGNSLSVRSLLAQSASPRDRYGDGSRGQAGTSQAWTVRTAESGGGQSTARADPPAGYSPETIATSFTEATRIRGLRLREAAAASLKKSGVQSVADLPFYPFSIDLAFTRACAARGQSETGLSLAIQEHTNELSSGLAGYQGDEARGVGSQQLQARGADGDAEYTSPISLSGFAKWGTGHSEGDGRRVAALSSSAPAPPPPPQPVHSHSWQVPDAGFKLNTAFQGAGEHAFSGGATQRYPGVSPRHSLQSLPGGSAYGGSPVAVFVAGSRRSLCMSDLHLLQTRSVRAPLPQSGMEAPTASRICAKEQRPAVASDRERDPACHSTEQGEWQSEPGDAVLDGSPAGLDEHAMRPGSNTSGVQLVSGRHLMRSGWRLGPYEQLRERVLRDFGWEVYYLLAV</sequence>
<feature type="compositionally biased region" description="Basic and acidic residues" evidence="1">
    <location>
        <begin position="1522"/>
        <end position="1533"/>
    </location>
</feature>
<feature type="region of interest" description="Disordered" evidence="1">
    <location>
        <begin position="276"/>
        <end position="405"/>
    </location>
</feature>
<feature type="region of interest" description="Disordered" evidence="1">
    <location>
        <begin position="1958"/>
        <end position="1987"/>
    </location>
</feature>
<dbReference type="Proteomes" id="UP000224006">
    <property type="component" value="Chromosome XIII"/>
</dbReference>
<gene>
    <name evidence="2" type="ORF">BESB_031320</name>
</gene>
<feature type="region of interest" description="Disordered" evidence="1">
    <location>
        <begin position="927"/>
        <end position="946"/>
    </location>
</feature>
<dbReference type="VEuPathDB" id="ToxoDB:BESB_031320"/>
<organism evidence="2 3">
    <name type="scientific">Besnoitia besnoiti</name>
    <name type="common">Apicomplexan protozoan</name>
    <dbReference type="NCBI Taxonomy" id="94643"/>
    <lineage>
        <taxon>Eukaryota</taxon>
        <taxon>Sar</taxon>
        <taxon>Alveolata</taxon>
        <taxon>Apicomplexa</taxon>
        <taxon>Conoidasida</taxon>
        <taxon>Coccidia</taxon>
        <taxon>Eucoccidiorida</taxon>
        <taxon>Eimeriorina</taxon>
        <taxon>Sarcocystidae</taxon>
        <taxon>Besnoitia</taxon>
    </lineage>
</organism>
<feature type="region of interest" description="Disordered" evidence="1">
    <location>
        <begin position="1089"/>
        <end position="1108"/>
    </location>
</feature>
<comment type="caution">
    <text evidence="2">The sequence shown here is derived from an EMBL/GenBank/DDBJ whole genome shotgun (WGS) entry which is preliminary data.</text>
</comment>
<reference evidence="2 3" key="1">
    <citation type="submission" date="2017-09" db="EMBL/GenBank/DDBJ databases">
        <title>Genome sequencing of Besnoitia besnoiti strain Bb-Ger1.</title>
        <authorList>
            <person name="Schares G."/>
            <person name="Venepally P."/>
            <person name="Lorenzi H.A."/>
        </authorList>
    </citation>
    <scope>NUCLEOTIDE SEQUENCE [LARGE SCALE GENOMIC DNA]</scope>
    <source>
        <strain evidence="2 3">Bb-Ger1</strain>
    </source>
</reference>
<evidence type="ECO:0000256" key="1">
    <source>
        <dbReference type="SAM" id="MobiDB-lite"/>
    </source>
</evidence>
<dbReference type="STRING" id="94643.A0A2A9LXQ0"/>
<feature type="compositionally biased region" description="Basic and acidic residues" evidence="1">
    <location>
        <begin position="2082"/>
        <end position="2099"/>
    </location>
</feature>
<keyword evidence="3" id="KW-1185">Reference proteome</keyword>
<protein>
    <submittedName>
        <fullName evidence="2">Uncharacterized protein</fullName>
    </submittedName>
</protein>
<dbReference type="GeneID" id="40308184"/>
<feature type="region of interest" description="Disordered" evidence="1">
    <location>
        <begin position="1795"/>
        <end position="1842"/>
    </location>
</feature>
<evidence type="ECO:0000313" key="3">
    <source>
        <dbReference type="Proteomes" id="UP000224006"/>
    </source>
</evidence>
<dbReference type="PANTHER" id="PTHR48125:SF12">
    <property type="entry name" value="AT HOOK TRANSCRIPTION FACTOR FAMILY-RELATED"/>
    <property type="match status" value="1"/>
</dbReference>
<dbReference type="EMBL" id="NWUJ01000016">
    <property type="protein sequence ID" value="PFH31258.1"/>
    <property type="molecule type" value="Genomic_DNA"/>
</dbReference>
<dbReference type="RefSeq" id="XP_029215267.1">
    <property type="nucleotide sequence ID" value="XM_029361800.1"/>
</dbReference>
<dbReference type="KEGG" id="bbes:BESB_031320"/>
<feature type="compositionally biased region" description="Low complexity" evidence="1">
    <location>
        <begin position="1360"/>
        <end position="1370"/>
    </location>
</feature>
<feature type="region of interest" description="Disordered" evidence="1">
    <location>
        <begin position="1115"/>
        <end position="1135"/>
    </location>
</feature>
<feature type="region of interest" description="Disordered" evidence="1">
    <location>
        <begin position="1313"/>
        <end position="1371"/>
    </location>
</feature>
<feature type="region of interest" description="Disordered" evidence="1">
    <location>
        <begin position="714"/>
        <end position="754"/>
    </location>
</feature>
<feature type="region of interest" description="Disordered" evidence="1">
    <location>
        <begin position="825"/>
        <end position="871"/>
    </location>
</feature>
<dbReference type="PANTHER" id="PTHR48125">
    <property type="entry name" value="LP07818P1"/>
    <property type="match status" value="1"/>
</dbReference>
<feature type="compositionally biased region" description="Low complexity" evidence="1">
    <location>
        <begin position="360"/>
        <end position="369"/>
    </location>
</feature>
<feature type="region of interest" description="Disordered" evidence="1">
    <location>
        <begin position="2069"/>
        <end position="2120"/>
    </location>
</feature>
<dbReference type="OrthoDB" id="366026at2759"/>
<name>A0A2A9LXQ0_BESBE</name>